<reference evidence="1 2" key="1">
    <citation type="submission" date="2024-06" db="EMBL/GenBank/DDBJ databases">
        <title>Genomic Encyclopedia of Type Strains, Phase IV (KMG-IV): sequencing the most valuable type-strain genomes for metagenomic binning, comparative biology and taxonomic classification.</title>
        <authorList>
            <person name="Goeker M."/>
        </authorList>
    </citation>
    <scope>NUCLEOTIDE SEQUENCE [LARGE SCALE GENOMIC DNA]</scope>
    <source>
        <strain evidence="1 2">DSM 29846</strain>
    </source>
</reference>
<name>A0ABV2I1M1_9HYPH</name>
<evidence type="ECO:0000313" key="2">
    <source>
        <dbReference type="Proteomes" id="UP001549036"/>
    </source>
</evidence>
<comment type="caution">
    <text evidence="1">The sequence shown here is derived from an EMBL/GenBank/DDBJ whole genome shotgun (WGS) entry which is preliminary data.</text>
</comment>
<evidence type="ECO:0000313" key="1">
    <source>
        <dbReference type="EMBL" id="MET3596212.1"/>
    </source>
</evidence>
<gene>
    <name evidence="1" type="ORF">ABID26_005629</name>
</gene>
<organism evidence="1 2">
    <name type="scientific">Mesorhizobium shonense</name>
    <dbReference type="NCBI Taxonomy" id="1209948"/>
    <lineage>
        <taxon>Bacteria</taxon>
        <taxon>Pseudomonadati</taxon>
        <taxon>Pseudomonadota</taxon>
        <taxon>Alphaproteobacteria</taxon>
        <taxon>Hyphomicrobiales</taxon>
        <taxon>Phyllobacteriaceae</taxon>
        <taxon>Mesorhizobium</taxon>
    </lineage>
</organism>
<protein>
    <submittedName>
        <fullName evidence="1">Uncharacterized protein</fullName>
    </submittedName>
</protein>
<keyword evidence="2" id="KW-1185">Reference proteome</keyword>
<accession>A0ABV2I1M1</accession>
<sequence>MKAAVMTRQGGPEVMEFAERPSQVSLYNVVT</sequence>
<dbReference type="EMBL" id="JBEPLM010000013">
    <property type="protein sequence ID" value="MET3596212.1"/>
    <property type="molecule type" value="Genomic_DNA"/>
</dbReference>
<dbReference type="Proteomes" id="UP001549036">
    <property type="component" value="Unassembled WGS sequence"/>
</dbReference>
<proteinExistence type="predicted"/>